<feature type="transmembrane region" description="Helical" evidence="1">
    <location>
        <begin position="95"/>
        <end position="113"/>
    </location>
</feature>
<dbReference type="eggNOG" id="ENOG502ZDEM">
    <property type="taxonomic scope" value="Bacteria"/>
</dbReference>
<keyword evidence="1" id="KW-0472">Membrane</keyword>
<evidence type="ECO:0000256" key="1">
    <source>
        <dbReference type="SAM" id="Phobius"/>
    </source>
</evidence>
<dbReference type="HOGENOM" id="CLU_159214_0_0_6"/>
<dbReference type="EMBL" id="CP002446">
    <property type="protein sequence ID" value="ADV28380.1"/>
    <property type="molecule type" value="Genomic_DNA"/>
</dbReference>
<feature type="transmembrane region" description="Helical" evidence="1">
    <location>
        <begin position="45"/>
        <end position="67"/>
    </location>
</feature>
<proteinExistence type="predicted"/>
<reference evidence="2 3" key="1">
    <citation type="submission" date="2011-01" db="EMBL/GenBank/DDBJ databases">
        <title>Complete sequence of Pseudoxanthomonas suwonensis 11-1.</title>
        <authorList>
            <consortium name="US DOE Joint Genome Institute"/>
            <person name="Lucas S."/>
            <person name="Copeland A."/>
            <person name="Lapidus A."/>
            <person name="Cheng J.-F."/>
            <person name="Goodwin L."/>
            <person name="Pitluck S."/>
            <person name="Teshima H."/>
            <person name="Detter J.C."/>
            <person name="Han C."/>
            <person name="Tapia R."/>
            <person name="Land M."/>
            <person name="Hauser L."/>
            <person name="Kyrpides N."/>
            <person name="Ivanova N."/>
            <person name="Ovchinnikova G."/>
            <person name="Siebers A.K."/>
            <person name="Allgaier M."/>
            <person name="Thelen M.P."/>
            <person name="Hugenholtz P."/>
            <person name="Gladden J."/>
            <person name="Woyke T."/>
        </authorList>
    </citation>
    <scope>NUCLEOTIDE SEQUENCE [LARGE SCALE GENOMIC DNA]</scope>
    <source>
        <strain evidence="3">11-1</strain>
    </source>
</reference>
<keyword evidence="1" id="KW-0812">Transmembrane</keyword>
<dbReference type="STRING" id="743721.Psesu_2548"/>
<dbReference type="Proteomes" id="UP000008632">
    <property type="component" value="Chromosome"/>
</dbReference>
<gene>
    <name evidence="2" type="ordered locus">Psesu_2548</name>
</gene>
<dbReference type="AlphaFoldDB" id="E6WVV7"/>
<keyword evidence="1" id="KW-1133">Transmembrane helix</keyword>
<accession>E6WVV7</accession>
<organism evidence="2 3">
    <name type="scientific">Pseudoxanthomonas suwonensis (strain 11-1)</name>
    <dbReference type="NCBI Taxonomy" id="743721"/>
    <lineage>
        <taxon>Bacteria</taxon>
        <taxon>Pseudomonadati</taxon>
        <taxon>Pseudomonadota</taxon>
        <taxon>Gammaproteobacteria</taxon>
        <taxon>Lysobacterales</taxon>
        <taxon>Lysobacteraceae</taxon>
        <taxon>Pseudoxanthomonas</taxon>
    </lineage>
</organism>
<feature type="transmembrane region" description="Helical" evidence="1">
    <location>
        <begin position="15"/>
        <end position="33"/>
    </location>
</feature>
<sequence length="130" mass="13901">MNLPLHTGLLGCLEAGLIAFLIGVLVYGLWSWLGRRTGMQIGHQLGWGAVIATVIAAGLDTWNLFYIGMVKLESPLYARLALQGIHDADNLGTRVMLEVIGAVSGAVLGWWLFSHRNAPHDAGNGPDQAA</sequence>
<evidence type="ECO:0000313" key="3">
    <source>
        <dbReference type="Proteomes" id="UP000008632"/>
    </source>
</evidence>
<dbReference type="KEGG" id="psu:Psesu_2548"/>
<keyword evidence="3" id="KW-1185">Reference proteome</keyword>
<dbReference type="OrthoDB" id="5953088at2"/>
<evidence type="ECO:0000313" key="2">
    <source>
        <dbReference type="EMBL" id="ADV28380.1"/>
    </source>
</evidence>
<protein>
    <recommendedName>
        <fullName evidence="4">Transmembrane protein</fullName>
    </recommendedName>
</protein>
<dbReference type="RefSeq" id="WP_013536206.1">
    <property type="nucleotide sequence ID" value="NC_014924.1"/>
</dbReference>
<evidence type="ECO:0008006" key="4">
    <source>
        <dbReference type="Google" id="ProtNLM"/>
    </source>
</evidence>
<name>E6WVV7_PSEUU</name>